<evidence type="ECO:0000313" key="2">
    <source>
        <dbReference type="EMBL" id="QJA96315.1"/>
    </source>
</evidence>
<keyword evidence="1" id="KW-0175">Coiled coil</keyword>
<organism evidence="2">
    <name type="scientific">viral metagenome</name>
    <dbReference type="NCBI Taxonomy" id="1070528"/>
    <lineage>
        <taxon>unclassified sequences</taxon>
        <taxon>metagenomes</taxon>
        <taxon>organismal metagenomes</taxon>
    </lineage>
</organism>
<name>A0A6M3LUQ9_9ZZZZ</name>
<sequence>MPVDKRWRPNGRRRIGEDTMNKVRRAALEELGGKLGELKSELENLRDEETEYYDNMPENLQNTERGESSEVAESLMSDALDNLASAIGNLEEIA</sequence>
<proteinExistence type="predicted"/>
<evidence type="ECO:0000256" key="1">
    <source>
        <dbReference type="SAM" id="Coils"/>
    </source>
</evidence>
<reference evidence="2" key="1">
    <citation type="submission" date="2020-03" db="EMBL/GenBank/DDBJ databases">
        <title>The deep terrestrial virosphere.</title>
        <authorList>
            <person name="Holmfeldt K."/>
            <person name="Nilsson E."/>
            <person name="Simone D."/>
            <person name="Lopez-Fernandez M."/>
            <person name="Wu X."/>
            <person name="de Brujin I."/>
            <person name="Lundin D."/>
            <person name="Andersson A."/>
            <person name="Bertilsson S."/>
            <person name="Dopson M."/>
        </authorList>
    </citation>
    <scope>NUCLEOTIDE SEQUENCE</scope>
    <source>
        <strain evidence="2">MM415B09686</strain>
    </source>
</reference>
<accession>A0A6M3LUQ9</accession>
<gene>
    <name evidence="2" type="ORF">MM415B09686_0007</name>
</gene>
<protein>
    <submittedName>
        <fullName evidence="2">Uncharacterized protein</fullName>
    </submittedName>
</protein>
<dbReference type="AlphaFoldDB" id="A0A6M3LUQ9"/>
<feature type="coiled-coil region" evidence="1">
    <location>
        <begin position="28"/>
        <end position="55"/>
    </location>
</feature>
<dbReference type="EMBL" id="MT143388">
    <property type="protein sequence ID" value="QJA96315.1"/>
    <property type="molecule type" value="Genomic_DNA"/>
</dbReference>